<evidence type="ECO:0000256" key="4">
    <source>
        <dbReference type="ARBA" id="ARBA00012438"/>
    </source>
</evidence>
<name>A0A938XQP5_9FIRM</name>
<feature type="coiled-coil region" evidence="17">
    <location>
        <begin position="185"/>
        <end position="212"/>
    </location>
</feature>
<dbReference type="CDD" id="cd17546">
    <property type="entry name" value="REC_hyHK_CKI1_RcsC-like"/>
    <property type="match status" value="1"/>
</dbReference>
<dbReference type="NCBIfam" id="TIGR00229">
    <property type="entry name" value="sensory_box"/>
    <property type="match status" value="4"/>
</dbReference>
<proteinExistence type="inferred from homology"/>
<evidence type="ECO:0000256" key="16">
    <source>
        <dbReference type="PROSITE-ProRule" id="PRU00169"/>
    </source>
</evidence>
<feature type="domain" description="PAC" evidence="21">
    <location>
        <begin position="145"/>
        <end position="201"/>
    </location>
</feature>
<dbReference type="InterPro" id="IPR000014">
    <property type="entry name" value="PAS"/>
</dbReference>
<dbReference type="Gene3D" id="1.10.287.130">
    <property type="match status" value="1"/>
</dbReference>
<feature type="modified residue" description="4-aspartylphosphate" evidence="16">
    <location>
        <position position="871"/>
    </location>
</feature>
<dbReference type="CDD" id="cd00082">
    <property type="entry name" value="HisKA"/>
    <property type="match status" value="1"/>
</dbReference>
<feature type="domain" description="PAS" evidence="20">
    <location>
        <begin position="202"/>
        <end position="273"/>
    </location>
</feature>
<dbReference type="InterPro" id="IPR011006">
    <property type="entry name" value="CheY-like_superfamily"/>
</dbReference>
<evidence type="ECO:0000256" key="10">
    <source>
        <dbReference type="ARBA" id="ARBA00022840"/>
    </source>
</evidence>
<dbReference type="SUPFAM" id="SSF52172">
    <property type="entry name" value="CheY-like"/>
    <property type="match status" value="1"/>
</dbReference>
<dbReference type="Pfam" id="PF00512">
    <property type="entry name" value="HisKA"/>
    <property type="match status" value="1"/>
</dbReference>
<keyword evidence="13" id="KW-0131">Cell cycle</keyword>
<keyword evidence="11" id="KW-0902">Two-component regulatory system</keyword>
<feature type="domain" description="PAS" evidence="20">
    <location>
        <begin position="319"/>
        <end position="389"/>
    </location>
</feature>
<evidence type="ECO:0000256" key="8">
    <source>
        <dbReference type="ARBA" id="ARBA00022741"/>
    </source>
</evidence>
<dbReference type="InterPro" id="IPR003661">
    <property type="entry name" value="HisK_dim/P_dom"/>
</dbReference>
<dbReference type="SUPFAM" id="SSF55785">
    <property type="entry name" value="PYP-like sensor domain (PAS domain)"/>
    <property type="match status" value="4"/>
</dbReference>
<reference evidence="22" key="1">
    <citation type="submission" date="2021-01" db="EMBL/GenBank/DDBJ databases">
        <title>Genomic Encyclopedia of Type Strains, Phase IV (KMG-IV): sequencing the most valuable type-strain genomes for metagenomic binning, comparative biology and taxonomic classification.</title>
        <authorList>
            <person name="Goeker M."/>
        </authorList>
    </citation>
    <scope>NUCLEOTIDE SEQUENCE</scope>
    <source>
        <strain evidence="22">DSM 23230</strain>
    </source>
</reference>
<keyword evidence="7" id="KW-0808">Transferase</keyword>
<dbReference type="Gene3D" id="3.30.565.10">
    <property type="entry name" value="Histidine kinase-like ATPase, C-terminal domain"/>
    <property type="match status" value="1"/>
</dbReference>
<dbReference type="PROSITE" id="PS50110">
    <property type="entry name" value="RESPONSE_REGULATORY"/>
    <property type="match status" value="1"/>
</dbReference>
<organism evidence="22 23">
    <name type="scientific">Halanaerobacter jeridensis</name>
    <dbReference type="NCBI Taxonomy" id="706427"/>
    <lineage>
        <taxon>Bacteria</taxon>
        <taxon>Bacillati</taxon>
        <taxon>Bacillota</taxon>
        <taxon>Clostridia</taxon>
        <taxon>Halanaerobiales</taxon>
        <taxon>Halobacteroidaceae</taxon>
        <taxon>Halanaerobacter</taxon>
    </lineage>
</organism>
<comment type="similarity">
    <text evidence="3">In the N-terminal section; belongs to the phytochrome family.</text>
</comment>
<dbReference type="Pfam" id="PF00989">
    <property type="entry name" value="PAS"/>
    <property type="match status" value="1"/>
</dbReference>
<dbReference type="InterPro" id="IPR001789">
    <property type="entry name" value="Sig_transdc_resp-reg_receiver"/>
</dbReference>
<protein>
    <recommendedName>
        <fullName evidence="15">Circadian input-output histidine kinase CikA</fullName>
        <ecNumber evidence="4">2.7.13.3</ecNumber>
    </recommendedName>
    <alternativeName>
        <fullName evidence="5">Stage 0 sporulation protein A homolog</fullName>
    </alternativeName>
</protein>
<feature type="domain" description="Histidine kinase" evidence="18">
    <location>
        <begin position="577"/>
        <end position="797"/>
    </location>
</feature>
<dbReference type="PANTHER" id="PTHR43047:SF72">
    <property type="entry name" value="OSMOSENSING HISTIDINE PROTEIN KINASE SLN1"/>
    <property type="match status" value="1"/>
</dbReference>
<dbReference type="Pfam" id="PF13426">
    <property type="entry name" value="PAS_9"/>
    <property type="match status" value="2"/>
</dbReference>
<evidence type="ECO:0000256" key="14">
    <source>
        <dbReference type="ARBA" id="ARBA00024867"/>
    </source>
</evidence>
<evidence type="ECO:0000259" key="21">
    <source>
        <dbReference type="PROSITE" id="PS50113"/>
    </source>
</evidence>
<keyword evidence="6 16" id="KW-0597">Phosphoprotein</keyword>
<keyword evidence="23" id="KW-1185">Reference proteome</keyword>
<comment type="subcellular location">
    <subcellularLocation>
        <location evidence="2">Membrane</location>
    </subcellularLocation>
</comment>
<evidence type="ECO:0000256" key="13">
    <source>
        <dbReference type="ARBA" id="ARBA00023306"/>
    </source>
</evidence>
<dbReference type="GO" id="GO:0005524">
    <property type="term" value="F:ATP binding"/>
    <property type="evidence" value="ECO:0007669"/>
    <property type="project" value="UniProtKB-KW"/>
</dbReference>
<feature type="domain" description="PAS" evidence="20">
    <location>
        <begin position="439"/>
        <end position="513"/>
    </location>
</feature>
<dbReference type="InterPro" id="IPR004358">
    <property type="entry name" value="Sig_transdc_His_kin-like_C"/>
</dbReference>
<dbReference type="RefSeq" id="WP_204700499.1">
    <property type="nucleotide sequence ID" value="NZ_JAFBDQ010000002.1"/>
</dbReference>
<dbReference type="InterPro" id="IPR005467">
    <property type="entry name" value="His_kinase_dom"/>
</dbReference>
<keyword evidence="17" id="KW-0175">Coiled coil</keyword>
<dbReference type="FunFam" id="3.30.565.10:FF:000010">
    <property type="entry name" value="Sensor histidine kinase RcsC"/>
    <property type="match status" value="1"/>
</dbReference>
<dbReference type="AlphaFoldDB" id="A0A938XQP5"/>
<dbReference type="PRINTS" id="PR00344">
    <property type="entry name" value="BCTRLSENSOR"/>
</dbReference>
<dbReference type="PROSITE" id="PS50112">
    <property type="entry name" value="PAS"/>
    <property type="match status" value="3"/>
</dbReference>
<evidence type="ECO:0000259" key="19">
    <source>
        <dbReference type="PROSITE" id="PS50110"/>
    </source>
</evidence>
<dbReference type="SMART" id="SM00091">
    <property type="entry name" value="PAS"/>
    <property type="match status" value="4"/>
</dbReference>
<dbReference type="CDD" id="cd00130">
    <property type="entry name" value="PAS"/>
    <property type="match status" value="2"/>
</dbReference>
<comment type="caution">
    <text evidence="22">The sequence shown here is derived from an EMBL/GenBank/DDBJ whole genome shotgun (WGS) entry which is preliminary data.</text>
</comment>
<dbReference type="SMART" id="SM00086">
    <property type="entry name" value="PAC"/>
    <property type="match status" value="4"/>
</dbReference>
<evidence type="ECO:0000259" key="20">
    <source>
        <dbReference type="PROSITE" id="PS50112"/>
    </source>
</evidence>
<dbReference type="InterPro" id="IPR013656">
    <property type="entry name" value="PAS_4"/>
</dbReference>
<evidence type="ECO:0000256" key="6">
    <source>
        <dbReference type="ARBA" id="ARBA00022553"/>
    </source>
</evidence>
<dbReference type="PROSITE" id="PS50109">
    <property type="entry name" value="HIS_KIN"/>
    <property type="match status" value="1"/>
</dbReference>
<evidence type="ECO:0000256" key="5">
    <source>
        <dbReference type="ARBA" id="ARBA00018672"/>
    </source>
</evidence>
<dbReference type="PANTHER" id="PTHR43047">
    <property type="entry name" value="TWO-COMPONENT HISTIDINE PROTEIN KINASE"/>
    <property type="match status" value="1"/>
</dbReference>
<dbReference type="InterPro" id="IPR035965">
    <property type="entry name" value="PAS-like_dom_sf"/>
</dbReference>
<dbReference type="SMART" id="SM00448">
    <property type="entry name" value="REC"/>
    <property type="match status" value="1"/>
</dbReference>
<dbReference type="SUPFAM" id="SSF47384">
    <property type="entry name" value="Homodimeric domain of signal transducing histidine kinase"/>
    <property type="match status" value="1"/>
</dbReference>
<dbReference type="InterPro" id="IPR001610">
    <property type="entry name" value="PAC"/>
</dbReference>
<keyword evidence="12" id="KW-0472">Membrane</keyword>
<dbReference type="InterPro" id="IPR003594">
    <property type="entry name" value="HATPase_dom"/>
</dbReference>
<evidence type="ECO:0000256" key="11">
    <source>
        <dbReference type="ARBA" id="ARBA00023012"/>
    </source>
</evidence>
<evidence type="ECO:0000256" key="12">
    <source>
        <dbReference type="ARBA" id="ARBA00023136"/>
    </source>
</evidence>
<accession>A0A938XQP5</accession>
<evidence type="ECO:0000313" key="22">
    <source>
        <dbReference type="EMBL" id="MBM7555781.1"/>
    </source>
</evidence>
<evidence type="ECO:0000256" key="3">
    <source>
        <dbReference type="ARBA" id="ARBA00006402"/>
    </source>
</evidence>
<dbReference type="GO" id="GO:0000155">
    <property type="term" value="F:phosphorelay sensor kinase activity"/>
    <property type="evidence" value="ECO:0007669"/>
    <property type="project" value="InterPro"/>
</dbReference>
<dbReference type="SMART" id="SM00387">
    <property type="entry name" value="HATPase_c"/>
    <property type="match status" value="1"/>
</dbReference>
<dbReference type="EC" id="2.7.13.3" evidence="4"/>
<feature type="domain" description="Response regulatory" evidence="19">
    <location>
        <begin position="822"/>
        <end position="938"/>
    </location>
</feature>
<dbReference type="PROSITE" id="PS50113">
    <property type="entry name" value="PAC"/>
    <property type="match status" value="1"/>
</dbReference>
<evidence type="ECO:0000256" key="15">
    <source>
        <dbReference type="ARBA" id="ARBA00074306"/>
    </source>
</evidence>
<dbReference type="SUPFAM" id="SSF55874">
    <property type="entry name" value="ATPase domain of HSP90 chaperone/DNA topoisomerase II/histidine kinase"/>
    <property type="match status" value="1"/>
</dbReference>
<evidence type="ECO:0000313" key="23">
    <source>
        <dbReference type="Proteomes" id="UP000774000"/>
    </source>
</evidence>
<dbReference type="Pfam" id="PF08448">
    <property type="entry name" value="PAS_4"/>
    <property type="match status" value="1"/>
</dbReference>
<comment type="catalytic activity">
    <reaction evidence="1">
        <text>ATP + protein L-histidine = ADP + protein N-phospho-L-histidine.</text>
        <dbReference type="EC" id="2.7.13.3"/>
    </reaction>
</comment>
<dbReference type="EMBL" id="JAFBDQ010000002">
    <property type="protein sequence ID" value="MBM7555781.1"/>
    <property type="molecule type" value="Genomic_DNA"/>
</dbReference>
<dbReference type="GO" id="GO:0009927">
    <property type="term" value="F:histidine phosphotransfer kinase activity"/>
    <property type="evidence" value="ECO:0007669"/>
    <property type="project" value="TreeGrafter"/>
</dbReference>
<dbReference type="GO" id="GO:0006355">
    <property type="term" value="P:regulation of DNA-templated transcription"/>
    <property type="evidence" value="ECO:0007669"/>
    <property type="project" value="InterPro"/>
</dbReference>
<keyword evidence="8" id="KW-0547">Nucleotide-binding</keyword>
<keyword evidence="10" id="KW-0067">ATP-binding</keyword>
<dbReference type="InterPro" id="IPR000700">
    <property type="entry name" value="PAS-assoc_C"/>
</dbReference>
<dbReference type="Gene3D" id="3.40.50.2300">
    <property type="match status" value="1"/>
</dbReference>
<evidence type="ECO:0000259" key="18">
    <source>
        <dbReference type="PROSITE" id="PS50109"/>
    </source>
</evidence>
<dbReference type="CDD" id="cd16922">
    <property type="entry name" value="HATPase_EvgS-ArcB-TorS-like"/>
    <property type="match status" value="1"/>
</dbReference>
<evidence type="ECO:0000256" key="9">
    <source>
        <dbReference type="ARBA" id="ARBA00022777"/>
    </source>
</evidence>
<dbReference type="InterPro" id="IPR036097">
    <property type="entry name" value="HisK_dim/P_sf"/>
</dbReference>
<dbReference type="SMART" id="SM00388">
    <property type="entry name" value="HisKA"/>
    <property type="match status" value="1"/>
</dbReference>
<dbReference type="InterPro" id="IPR036890">
    <property type="entry name" value="HATPase_C_sf"/>
</dbReference>
<dbReference type="FunFam" id="1.10.287.130:FF:000038">
    <property type="entry name" value="Sensory transduction histidine kinase"/>
    <property type="match status" value="1"/>
</dbReference>
<evidence type="ECO:0000256" key="17">
    <source>
        <dbReference type="SAM" id="Coils"/>
    </source>
</evidence>
<comment type="function">
    <text evidence="14">May play the central regulatory role in sporulation. It may be an element of the effector pathway responsible for the activation of sporulation genes in response to nutritional stress. Spo0A may act in concert with spo0H (a sigma factor) to control the expression of some genes that are critical to the sporulation process.</text>
</comment>
<sequence>MDKILIVEDSAGVQKKIKFDLEELDYKIVDIVDSGDQVAEDYPDMPLTSISLNELFTKGELENNIQMMWEKDNIKEKLKENKQFLEDVFNSIQAGISVLDSELNIIKTNQWMKQLYSEFDTLVGRKCYRAYQDRTTPCNTCPILTTLETGGVQTEEITDKSGNWFELSAYPLKDETGKVKGVIEYVNKITERKEIEQQLKETTQKYKSLFEQAPYGIALIDLETQTAVEFNERIHQNLGYTREEFADLKIVDYEYKETAAETKNHLEKIFSEGADRFKTIHQTKDEILKDVIVTAKLINLGGQDLIYVAFRDVTEIIEMQEKFQTYIEEAPYGILVADEQGNYKEANNKIATQLGYSKTELLGMNLQDLAPEGAKEAFMDFHKQLIKEGTISKEVKLVRKNGTIIDIKITAVKLSNNNLIGFLENITEQKKTKEKLRKSEKRYRGLVESQQDLIIRVNNNNEVTYVNDAYCDTFGWAREELIERSFTNIIEELIHENDQRETLEKLKKLETHPYREQIEHRVKTVDGWRWISWEGYGIREEGTTVEVQAVGRDITDLKEAQREAETANRAKSEFLANMSHEIRTPLNAVIGFSKLLEGMTEKPEQLDYLESIKTAGNSLLNLINDILDLSKIEAGQLDINYEEFELGNLLTEIKQLFSQKAQNKGLEFKFDMPSSSILINLDETRLRQILLNLVGNAIKFTKQGQVKLAVTYKEQTEGKLTVQFIVKDTGIGIPQAAQKDIFKAFKQQDGQSTREYGGTGLGLSITKRLTEMMDGELTLESEVGLGSTFIVEFTDIAFSKDKEFKDEIELKDLDQIDFKPANVLVVDDVESNRKLLELILRKYPLEIYLATNGKEAVDLARREEFDLILMDLKMPEMDGYEAIEKIKKDSKNEVTPVLALTAAVTEEEQKQVDNSEFDKFMSKPIDKDKLISGLANYLEYSKSLLDK</sequence>
<dbReference type="InterPro" id="IPR013767">
    <property type="entry name" value="PAS_fold"/>
</dbReference>
<dbReference type="Gene3D" id="3.30.450.20">
    <property type="entry name" value="PAS domain"/>
    <property type="match status" value="4"/>
</dbReference>
<dbReference type="Pfam" id="PF02518">
    <property type="entry name" value="HATPase_c"/>
    <property type="match status" value="1"/>
</dbReference>
<gene>
    <name evidence="22" type="ORF">JOC47_000606</name>
</gene>
<dbReference type="Proteomes" id="UP000774000">
    <property type="component" value="Unassembled WGS sequence"/>
</dbReference>
<keyword evidence="9" id="KW-0418">Kinase</keyword>
<dbReference type="GO" id="GO:0005886">
    <property type="term" value="C:plasma membrane"/>
    <property type="evidence" value="ECO:0007669"/>
    <property type="project" value="TreeGrafter"/>
</dbReference>
<evidence type="ECO:0000256" key="7">
    <source>
        <dbReference type="ARBA" id="ARBA00022679"/>
    </source>
</evidence>
<evidence type="ECO:0000256" key="1">
    <source>
        <dbReference type="ARBA" id="ARBA00000085"/>
    </source>
</evidence>
<evidence type="ECO:0000256" key="2">
    <source>
        <dbReference type="ARBA" id="ARBA00004370"/>
    </source>
</evidence>
<dbReference type="Pfam" id="PF00072">
    <property type="entry name" value="Response_reg"/>
    <property type="match status" value="1"/>
</dbReference>